<dbReference type="InParanoid" id="T0Q8H4"/>
<accession>T0Q8H4</accession>
<feature type="region of interest" description="Disordered" evidence="1">
    <location>
        <begin position="116"/>
        <end position="143"/>
    </location>
</feature>
<evidence type="ECO:0000313" key="4">
    <source>
        <dbReference type="Proteomes" id="UP000030762"/>
    </source>
</evidence>
<dbReference type="RefSeq" id="XP_008616846.1">
    <property type="nucleotide sequence ID" value="XM_008618624.1"/>
</dbReference>
<evidence type="ECO:0000256" key="1">
    <source>
        <dbReference type="SAM" id="MobiDB-lite"/>
    </source>
</evidence>
<feature type="chain" id="PRO_5004583118" description="Elicitin" evidence="2">
    <location>
        <begin position="18"/>
        <end position="169"/>
    </location>
</feature>
<name>T0Q8H4_SAPDV</name>
<dbReference type="GeneID" id="19953278"/>
<proteinExistence type="predicted"/>
<dbReference type="EMBL" id="JH767181">
    <property type="protein sequence ID" value="EQC29780.1"/>
    <property type="molecule type" value="Genomic_DNA"/>
</dbReference>
<evidence type="ECO:0008006" key="5">
    <source>
        <dbReference type="Google" id="ProtNLM"/>
    </source>
</evidence>
<organism evidence="3 4">
    <name type="scientific">Saprolegnia diclina (strain VS20)</name>
    <dbReference type="NCBI Taxonomy" id="1156394"/>
    <lineage>
        <taxon>Eukaryota</taxon>
        <taxon>Sar</taxon>
        <taxon>Stramenopiles</taxon>
        <taxon>Oomycota</taxon>
        <taxon>Saprolegniomycetes</taxon>
        <taxon>Saprolegniales</taxon>
        <taxon>Saprolegniaceae</taxon>
        <taxon>Saprolegnia</taxon>
    </lineage>
</organism>
<reference evidence="3 4" key="1">
    <citation type="submission" date="2012-04" db="EMBL/GenBank/DDBJ databases">
        <title>The Genome Sequence of Saprolegnia declina VS20.</title>
        <authorList>
            <consortium name="The Broad Institute Genome Sequencing Platform"/>
            <person name="Russ C."/>
            <person name="Nusbaum C."/>
            <person name="Tyler B."/>
            <person name="van West P."/>
            <person name="Dieguez-Uribeondo J."/>
            <person name="de Bruijn I."/>
            <person name="Tripathy S."/>
            <person name="Jiang R."/>
            <person name="Young S.K."/>
            <person name="Zeng Q."/>
            <person name="Gargeya S."/>
            <person name="Fitzgerald M."/>
            <person name="Haas B."/>
            <person name="Abouelleil A."/>
            <person name="Alvarado L."/>
            <person name="Arachchi H.M."/>
            <person name="Berlin A."/>
            <person name="Chapman S.B."/>
            <person name="Goldberg J."/>
            <person name="Griggs A."/>
            <person name="Gujja S."/>
            <person name="Hansen M."/>
            <person name="Howarth C."/>
            <person name="Imamovic A."/>
            <person name="Larimer J."/>
            <person name="McCowen C."/>
            <person name="Montmayeur A."/>
            <person name="Murphy C."/>
            <person name="Neiman D."/>
            <person name="Pearson M."/>
            <person name="Priest M."/>
            <person name="Roberts A."/>
            <person name="Saif S."/>
            <person name="Shea T."/>
            <person name="Sisk P."/>
            <person name="Sykes S."/>
            <person name="Wortman J."/>
            <person name="Nusbaum C."/>
            <person name="Birren B."/>
        </authorList>
    </citation>
    <scope>NUCLEOTIDE SEQUENCE [LARGE SCALE GENOMIC DNA]</scope>
    <source>
        <strain evidence="3 4">VS20</strain>
    </source>
</reference>
<feature type="signal peptide" evidence="2">
    <location>
        <begin position="1"/>
        <end position="17"/>
    </location>
</feature>
<dbReference type="VEuPathDB" id="FungiDB:SDRG_12551"/>
<gene>
    <name evidence="3" type="ORF">SDRG_12551</name>
</gene>
<dbReference type="Proteomes" id="UP000030762">
    <property type="component" value="Unassembled WGS sequence"/>
</dbReference>
<sequence length="169" mass="17036">MQSFLFFGLAMLASAAAHGGDGPSKAPCTEAQTLNVTTWLAAPVDAGCSTALSVITSAAKLLVNYTDAELTPLCASKTCMKYIHAGLHALPNCVSGATGNANAALDVVHDKCHELEPKTGNQTSSPQPKTTNSTIGTPTPTPVPTAKSAGALVQVSMAVVVVTALAACV</sequence>
<protein>
    <recommendedName>
        <fullName evidence="5">Elicitin</fullName>
    </recommendedName>
</protein>
<evidence type="ECO:0000256" key="2">
    <source>
        <dbReference type="SAM" id="SignalP"/>
    </source>
</evidence>
<keyword evidence="2" id="KW-0732">Signal</keyword>
<feature type="compositionally biased region" description="Low complexity" evidence="1">
    <location>
        <begin position="128"/>
        <end position="138"/>
    </location>
</feature>
<evidence type="ECO:0000313" key="3">
    <source>
        <dbReference type="EMBL" id="EQC29780.1"/>
    </source>
</evidence>
<keyword evidence="4" id="KW-1185">Reference proteome</keyword>
<dbReference type="AlphaFoldDB" id="T0Q8H4"/>